<gene>
    <name evidence="1" type="ORF">UFOVP53_232</name>
</gene>
<name>A0A6J5KXW3_9CAUD</name>
<dbReference type="EMBL" id="LR796189">
    <property type="protein sequence ID" value="CAB4125793.1"/>
    <property type="molecule type" value="Genomic_DNA"/>
</dbReference>
<reference evidence="1" key="1">
    <citation type="submission" date="2020-04" db="EMBL/GenBank/DDBJ databases">
        <authorList>
            <person name="Chiriac C."/>
            <person name="Salcher M."/>
            <person name="Ghai R."/>
            <person name="Kavagutti S V."/>
        </authorList>
    </citation>
    <scope>NUCLEOTIDE SEQUENCE</scope>
</reference>
<protein>
    <submittedName>
        <fullName evidence="1">Uncharacterized protein</fullName>
    </submittedName>
</protein>
<evidence type="ECO:0000313" key="1">
    <source>
        <dbReference type="EMBL" id="CAB4125793.1"/>
    </source>
</evidence>
<sequence length="55" mass="6120">MVYYIKSSTCIDDLRIKKDKIGNAKGVCNNLLGKAKSAYGYIFEYVITKGIAIDL</sequence>
<organism evidence="1">
    <name type="scientific">uncultured Caudovirales phage</name>
    <dbReference type="NCBI Taxonomy" id="2100421"/>
    <lineage>
        <taxon>Viruses</taxon>
        <taxon>Duplodnaviria</taxon>
        <taxon>Heunggongvirae</taxon>
        <taxon>Uroviricota</taxon>
        <taxon>Caudoviricetes</taxon>
        <taxon>Peduoviridae</taxon>
        <taxon>Maltschvirus</taxon>
        <taxon>Maltschvirus maltsch</taxon>
    </lineage>
</organism>
<accession>A0A6J5KXW3</accession>
<proteinExistence type="predicted"/>